<accession>U7Q7Q4</accession>
<dbReference type="AlphaFoldDB" id="U7Q7Q4"/>
<dbReference type="GO" id="GO:0008146">
    <property type="term" value="F:sulfotransferase activity"/>
    <property type="evidence" value="ECO:0007669"/>
    <property type="project" value="InterPro"/>
</dbReference>
<dbReference type="InterPro" id="IPR005331">
    <property type="entry name" value="Sulfotransferase"/>
</dbReference>
<protein>
    <submittedName>
        <fullName evidence="1">Sulfotransferase family protein</fullName>
    </submittedName>
</protein>
<gene>
    <name evidence="3" type="ORF">M595_5106</name>
    <name evidence="2" type="ORF">M595_6015</name>
    <name evidence="1" type="ORF">M595_6222</name>
</gene>
<evidence type="ECO:0000313" key="1">
    <source>
        <dbReference type="EMBL" id="ERT03838.1"/>
    </source>
</evidence>
<reference evidence="1 4" key="1">
    <citation type="journal article" date="2013" name="Front. Microbiol.">
        <title>Comparative genomic analyses of the cyanobacterium, Lyngbya aestuarii BL J, a powerful hydrogen producer.</title>
        <authorList>
            <person name="Kothari A."/>
            <person name="Vaughn M."/>
            <person name="Garcia-Pichel F."/>
        </authorList>
    </citation>
    <scope>NUCLEOTIDE SEQUENCE [LARGE SCALE GENOMIC DNA]</scope>
    <source>
        <strain evidence="1 4">BL J</strain>
    </source>
</reference>
<evidence type="ECO:0000313" key="4">
    <source>
        <dbReference type="Proteomes" id="UP000017127"/>
    </source>
</evidence>
<dbReference type="Proteomes" id="UP000017127">
    <property type="component" value="Unassembled WGS sequence"/>
</dbReference>
<dbReference type="EMBL" id="AUZM01000073">
    <property type="protein sequence ID" value="ERT04948.1"/>
    <property type="molecule type" value="Genomic_DNA"/>
</dbReference>
<dbReference type="Pfam" id="PF03567">
    <property type="entry name" value="Sulfotransfer_2"/>
    <property type="match status" value="1"/>
</dbReference>
<comment type="caution">
    <text evidence="1">The sequence shown here is derived from an EMBL/GenBank/DDBJ whole genome shotgun (WGS) entry which is preliminary data.</text>
</comment>
<evidence type="ECO:0000313" key="2">
    <source>
        <dbReference type="EMBL" id="ERT04037.1"/>
    </source>
</evidence>
<name>U7Q7Q4_9CYAN</name>
<organism evidence="1 4">
    <name type="scientific">Lyngbya aestuarii BL J</name>
    <dbReference type="NCBI Taxonomy" id="1348334"/>
    <lineage>
        <taxon>Bacteria</taxon>
        <taxon>Bacillati</taxon>
        <taxon>Cyanobacteriota</taxon>
        <taxon>Cyanophyceae</taxon>
        <taxon>Oscillatoriophycideae</taxon>
        <taxon>Oscillatoriales</taxon>
        <taxon>Microcoleaceae</taxon>
        <taxon>Lyngbya</taxon>
    </lineage>
</organism>
<dbReference type="EMBL" id="AUZM01000131">
    <property type="protein sequence ID" value="ERT04037.1"/>
    <property type="molecule type" value="Genomic_DNA"/>
</dbReference>
<dbReference type="GO" id="GO:0016020">
    <property type="term" value="C:membrane"/>
    <property type="evidence" value="ECO:0007669"/>
    <property type="project" value="InterPro"/>
</dbReference>
<dbReference type="EMBL" id="AUZM01000186">
    <property type="protein sequence ID" value="ERT03838.1"/>
    <property type="molecule type" value="Genomic_DNA"/>
</dbReference>
<sequence length="195" mass="23037">MKYHRVKSIDSLKAFEHKIAVIRNPSDRVISAYLNQFIQRLKKGSDLSDSISRNISVSLDLLTFREFVSEYLAKVDFERVDCHFWPQKEHLAPINYNHLWLLDNLAENSEKLFGYELANKFFKHKTNSTSKYKKYDDNAVDLSAIHIYERFLNQGDIPSYSAMLDDELEAIINQLYYDDFELFYTLKSHCITLFN</sequence>
<evidence type="ECO:0000313" key="3">
    <source>
        <dbReference type="EMBL" id="ERT04948.1"/>
    </source>
</evidence>
<proteinExistence type="predicted"/>
<keyword evidence="1" id="KW-0808">Transferase</keyword>
<keyword evidence="4" id="KW-1185">Reference proteome</keyword>